<evidence type="ECO:0000313" key="2">
    <source>
        <dbReference type="Proteomes" id="UP001187531"/>
    </source>
</evidence>
<feature type="non-terminal residue" evidence="1">
    <location>
        <position position="1"/>
    </location>
</feature>
<keyword evidence="2" id="KW-1185">Reference proteome</keyword>
<accession>A0AA88L617</accession>
<proteinExistence type="predicted"/>
<dbReference type="Proteomes" id="UP001187531">
    <property type="component" value="Unassembled WGS sequence"/>
</dbReference>
<dbReference type="EMBL" id="JAVRJZ010000013">
    <property type="protein sequence ID" value="KAK2714224.1"/>
    <property type="molecule type" value="Genomic_DNA"/>
</dbReference>
<comment type="caution">
    <text evidence="1">The sequence shown here is derived from an EMBL/GenBank/DDBJ whole genome shotgun (WGS) entry which is preliminary data.</text>
</comment>
<gene>
    <name evidence="1" type="ORF">QYM36_008704</name>
</gene>
<dbReference type="AlphaFoldDB" id="A0AA88L617"/>
<organism evidence="1 2">
    <name type="scientific">Artemia franciscana</name>
    <name type="common">Brine shrimp</name>
    <name type="synonym">Artemia sanfranciscana</name>
    <dbReference type="NCBI Taxonomy" id="6661"/>
    <lineage>
        <taxon>Eukaryota</taxon>
        <taxon>Metazoa</taxon>
        <taxon>Ecdysozoa</taxon>
        <taxon>Arthropoda</taxon>
        <taxon>Crustacea</taxon>
        <taxon>Branchiopoda</taxon>
        <taxon>Anostraca</taxon>
        <taxon>Artemiidae</taxon>
        <taxon>Artemia</taxon>
    </lineage>
</organism>
<reference evidence="1" key="1">
    <citation type="submission" date="2023-07" db="EMBL/GenBank/DDBJ databases">
        <title>Chromosome-level genome assembly of Artemia franciscana.</title>
        <authorList>
            <person name="Jo E."/>
        </authorList>
    </citation>
    <scope>NUCLEOTIDE SEQUENCE</scope>
    <source>
        <tissue evidence="1">Whole body</tissue>
    </source>
</reference>
<feature type="non-terminal residue" evidence="1">
    <location>
        <position position="64"/>
    </location>
</feature>
<sequence length="64" mass="6814">AGVEALENEPPLIDEISEIVGQAHSVHPTFVADACGSDPKEFSPSSFTRKRNKDIAYANISGEA</sequence>
<protein>
    <submittedName>
        <fullName evidence="1">Uncharacterized protein</fullName>
    </submittedName>
</protein>
<evidence type="ECO:0000313" key="1">
    <source>
        <dbReference type="EMBL" id="KAK2714224.1"/>
    </source>
</evidence>
<name>A0AA88L617_ARTSF</name>